<dbReference type="GO" id="GO:0045893">
    <property type="term" value="P:positive regulation of DNA-templated transcription"/>
    <property type="evidence" value="ECO:0007669"/>
    <property type="project" value="TreeGrafter"/>
</dbReference>
<dbReference type="PRINTS" id="PR00031">
    <property type="entry name" value="HTHREPRESSR"/>
</dbReference>
<evidence type="ECO:0000256" key="5">
    <source>
        <dbReference type="ARBA" id="ARBA00023163"/>
    </source>
</evidence>
<keyword evidence="3 8" id="KW-0238">DNA-binding</keyword>
<reference evidence="13" key="1">
    <citation type="journal article" date="2023" name="Plant J.">
        <title>Genome sequences and population genomics provide insights into the demographic history, inbreeding, and mutation load of two 'living fossil' tree species of Dipteronia.</title>
        <authorList>
            <person name="Feng Y."/>
            <person name="Comes H.P."/>
            <person name="Chen J."/>
            <person name="Zhu S."/>
            <person name="Lu R."/>
            <person name="Zhang X."/>
            <person name="Li P."/>
            <person name="Qiu J."/>
            <person name="Olsen K.M."/>
            <person name="Qiu Y."/>
        </authorList>
    </citation>
    <scope>NUCLEOTIDE SEQUENCE</scope>
    <source>
        <strain evidence="13">NBL</strain>
    </source>
</reference>
<organism evidence="13 14">
    <name type="scientific">Dipteronia sinensis</name>
    <dbReference type="NCBI Taxonomy" id="43782"/>
    <lineage>
        <taxon>Eukaryota</taxon>
        <taxon>Viridiplantae</taxon>
        <taxon>Streptophyta</taxon>
        <taxon>Embryophyta</taxon>
        <taxon>Tracheophyta</taxon>
        <taxon>Spermatophyta</taxon>
        <taxon>Magnoliopsida</taxon>
        <taxon>eudicotyledons</taxon>
        <taxon>Gunneridae</taxon>
        <taxon>Pentapetalae</taxon>
        <taxon>rosids</taxon>
        <taxon>malvids</taxon>
        <taxon>Sapindales</taxon>
        <taxon>Sapindaceae</taxon>
        <taxon>Hippocastanoideae</taxon>
        <taxon>Acereae</taxon>
        <taxon>Dipteronia</taxon>
    </lineage>
</organism>
<dbReference type="PROSITE" id="PS00027">
    <property type="entry name" value="HOMEOBOX_1"/>
    <property type="match status" value="1"/>
</dbReference>
<evidence type="ECO:0000256" key="10">
    <source>
        <dbReference type="RuleBase" id="RU369038"/>
    </source>
</evidence>
<dbReference type="Pfam" id="PF00046">
    <property type="entry name" value="Homeodomain"/>
    <property type="match status" value="1"/>
</dbReference>
<evidence type="ECO:0000259" key="12">
    <source>
        <dbReference type="PROSITE" id="PS50071"/>
    </source>
</evidence>
<dbReference type="EMBL" id="JANJYJ010000002">
    <property type="protein sequence ID" value="KAK3228168.1"/>
    <property type="molecule type" value="Genomic_DNA"/>
</dbReference>
<feature type="compositionally biased region" description="Basic and acidic residues" evidence="11">
    <location>
        <begin position="205"/>
        <end position="226"/>
    </location>
</feature>
<dbReference type="InterPro" id="IPR017970">
    <property type="entry name" value="Homeobox_CS"/>
</dbReference>
<protein>
    <recommendedName>
        <fullName evidence="10">Homeobox-leucine zipper protein</fullName>
    </recommendedName>
    <alternativeName>
        <fullName evidence="10">HD-ZIP protein</fullName>
    </alternativeName>
    <alternativeName>
        <fullName evidence="10">Homeodomain transcription factor</fullName>
    </alternativeName>
</protein>
<dbReference type="Proteomes" id="UP001281410">
    <property type="component" value="Unassembled WGS sequence"/>
</dbReference>
<proteinExistence type="inferred from homology"/>
<dbReference type="PROSITE" id="PS50071">
    <property type="entry name" value="HOMEOBOX_2"/>
    <property type="match status" value="1"/>
</dbReference>
<name>A0AAE0B251_9ROSI</name>
<keyword evidence="4 8" id="KW-0371">Homeobox</keyword>
<feature type="compositionally biased region" description="Polar residues" evidence="11">
    <location>
        <begin position="227"/>
        <end position="241"/>
    </location>
</feature>
<comment type="similarity">
    <text evidence="7 10">Belongs to the HD-ZIP homeobox family. Class I subfamily.</text>
</comment>
<dbReference type="GO" id="GO:0000981">
    <property type="term" value="F:DNA-binding transcription factor activity, RNA polymerase II-specific"/>
    <property type="evidence" value="ECO:0007669"/>
    <property type="project" value="UniProtKB-UniRule"/>
</dbReference>
<dbReference type="GO" id="GO:0005634">
    <property type="term" value="C:nucleus"/>
    <property type="evidence" value="ECO:0007669"/>
    <property type="project" value="UniProtKB-SubCell"/>
</dbReference>
<dbReference type="PANTHER" id="PTHR24326">
    <property type="entry name" value="HOMEOBOX-LEUCINE ZIPPER PROTEIN"/>
    <property type="match status" value="1"/>
</dbReference>
<evidence type="ECO:0000256" key="3">
    <source>
        <dbReference type="ARBA" id="ARBA00023125"/>
    </source>
</evidence>
<dbReference type="Gene3D" id="1.10.10.60">
    <property type="entry name" value="Homeodomain-like"/>
    <property type="match status" value="1"/>
</dbReference>
<feature type="region of interest" description="Disordered" evidence="11">
    <location>
        <begin position="205"/>
        <end position="241"/>
    </location>
</feature>
<evidence type="ECO:0000256" key="7">
    <source>
        <dbReference type="ARBA" id="ARBA00025748"/>
    </source>
</evidence>
<comment type="caution">
    <text evidence="13">The sequence shown here is derived from an EMBL/GenBank/DDBJ whole genome shotgun (WGS) entry which is preliminary data.</text>
</comment>
<dbReference type="InterPro" id="IPR000047">
    <property type="entry name" value="HTH_motif"/>
</dbReference>
<dbReference type="SUPFAM" id="SSF46689">
    <property type="entry name" value="Homeodomain-like"/>
    <property type="match status" value="1"/>
</dbReference>
<evidence type="ECO:0000256" key="6">
    <source>
        <dbReference type="ARBA" id="ARBA00023242"/>
    </source>
</evidence>
<keyword evidence="6 8" id="KW-0539">Nucleus</keyword>
<comment type="subcellular location">
    <subcellularLocation>
        <location evidence="1 8 9">Nucleus</location>
    </subcellularLocation>
</comment>
<dbReference type="InterPro" id="IPR001356">
    <property type="entry name" value="HD"/>
</dbReference>
<comment type="function">
    <text evidence="10">Transcription factor.</text>
</comment>
<dbReference type="InterPro" id="IPR045224">
    <property type="entry name" value="HDZip_class_I_plant"/>
</dbReference>
<dbReference type="SMART" id="SM00389">
    <property type="entry name" value="HOX"/>
    <property type="match status" value="1"/>
</dbReference>
<keyword evidence="5 10" id="KW-0804">Transcription</keyword>
<sequence length="294" mass="34280">MCIIVTRINYKSKSMTVTVRGLEMNHQVDDNKMHKTSNSRWVKSISTSGADIFPIENQCRAPHTPWGLYIHFRSPSSCSLFTERTFAKRDAGIDMDMKAITSIRTSNNKRRFSDEQIKSLEFMFESEERPESRKKQQLANNLGLEPRQVAIWFQNRRARWKTKQIEHEYNKLKASFETLASSYESLKTENQSLFVQIQKLKSMLEKQHDRSKEPEVDHTDNSDGKSENMNTTTESNGTPNLFSEGYDHKIYVPEEIAVINMEELTESSANWCKFEPGCFPEESSSTSQWWEFWS</sequence>
<dbReference type="AlphaFoldDB" id="A0AAE0B251"/>
<evidence type="ECO:0000313" key="14">
    <source>
        <dbReference type="Proteomes" id="UP001281410"/>
    </source>
</evidence>
<dbReference type="InterPro" id="IPR009057">
    <property type="entry name" value="Homeodomain-like_sf"/>
</dbReference>
<accession>A0AAE0B251</accession>
<evidence type="ECO:0000256" key="4">
    <source>
        <dbReference type="ARBA" id="ARBA00023155"/>
    </source>
</evidence>
<keyword evidence="14" id="KW-1185">Reference proteome</keyword>
<evidence type="ECO:0000256" key="9">
    <source>
        <dbReference type="RuleBase" id="RU000682"/>
    </source>
</evidence>
<keyword evidence="2 10" id="KW-0805">Transcription regulation</keyword>
<feature type="domain" description="Homeobox" evidence="12">
    <location>
        <begin position="103"/>
        <end position="163"/>
    </location>
</feature>
<evidence type="ECO:0000256" key="11">
    <source>
        <dbReference type="SAM" id="MobiDB-lite"/>
    </source>
</evidence>
<dbReference type="InterPro" id="IPR003106">
    <property type="entry name" value="Leu_zip_homeo"/>
</dbReference>
<evidence type="ECO:0000256" key="1">
    <source>
        <dbReference type="ARBA" id="ARBA00004123"/>
    </source>
</evidence>
<gene>
    <name evidence="13" type="ORF">Dsin_008030</name>
</gene>
<evidence type="ECO:0000313" key="13">
    <source>
        <dbReference type="EMBL" id="KAK3228168.1"/>
    </source>
</evidence>
<dbReference type="GO" id="GO:0043565">
    <property type="term" value="F:sequence-specific DNA binding"/>
    <property type="evidence" value="ECO:0007669"/>
    <property type="project" value="InterPro"/>
</dbReference>
<evidence type="ECO:0000256" key="2">
    <source>
        <dbReference type="ARBA" id="ARBA00023015"/>
    </source>
</evidence>
<dbReference type="Pfam" id="PF02183">
    <property type="entry name" value="HALZ"/>
    <property type="match status" value="1"/>
</dbReference>
<evidence type="ECO:0000256" key="8">
    <source>
        <dbReference type="PROSITE-ProRule" id="PRU00108"/>
    </source>
</evidence>
<dbReference type="PANTHER" id="PTHR24326:SF552">
    <property type="entry name" value="HOMEOBOX-LEUCINE ZIPPER PROTEIN"/>
    <property type="match status" value="1"/>
</dbReference>
<dbReference type="CDD" id="cd00086">
    <property type="entry name" value="homeodomain"/>
    <property type="match status" value="1"/>
</dbReference>
<feature type="DNA-binding region" description="Homeobox" evidence="8">
    <location>
        <begin position="105"/>
        <end position="164"/>
    </location>
</feature>